<gene>
    <name evidence="2" type="ORF">EVEC_LOCUS9716</name>
</gene>
<organism evidence="4">
    <name type="scientific">Enterobius vermicularis</name>
    <name type="common">Human pinworm</name>
    <dbReference type="NCBI Taxonomy" id="51028"/>
    <lineage>
        <taxon>Eukaryota</taxon>
        <taxon>Metazoa</taxon>
        <taxon>Ecdysozoa</taxon>
        <taxon>Nematoda</taxon>
        <taxon>Chromadorea</taxon>
        <taxon>Rhabditida</taxon>
        <taxon>Spirurina</taxon>
        <taxon>Oxyuridomorpha</taxon>
        <taxon>Oxyuroidea</taxon>
        <taxon>Oxyuridae</taxon>
        <taxon>Enterobius</taxon>
    </lineage>
</organism>
<dbReference type="Proteomes" id="UP000274131">
    <property type="component" value="Unassembled WGS sequence"/>
</dbReference>
<protein>
    <submittedName>
        <fullName evidence="2 4">Uncharacterized protein</fullName>
    </submittedName>
</protein>
<dbReference type="AlphaFoldDB" id="A0A0N4VHS0"/>
<name>A0A0N4VHS0_ENTVE</name>
<dbReference type="EMBL" id="UXUI01010253">
    <property type="protein sequence ID" value="VDD94965.1"/>
    <property type="molecule type" value="Genomic_DNA"/>
</dbReference>
<evidence type="ECO:0000313" key="4">
    <source>
        <dbReference type="WBParaSite" id="EVEC_0001037101-mRNA-1"/>
    </source>
</evidence>
<evidence type="ECO:0000313" key="3">
    <source>
        <dbReference type="Proteomes" id="UP000274131"/>
    </source>
</evidence>
<feature type="region of interest" description="Disordered" evidence="1">
    <location>
        <begin position="200"/>
        <end position="235"/>
    </location>
</feature>
<proteinExistence type="predicted"/>
<dbReference type="WBParaSite" id="EVEC_0001037101-mRNA-1">
    <property type="protein sequence ID" value="EVEC_0001037101-mRNA-1"/>
    <property type="gene ID" value="EVEC_0001037101"/>
</dbReference>
<keyword evidence="3" id="KW-1185">Reference proteome</keyword>
<accession>A0A0N4VHS0</accession>
<reference evidence="2 3" key="2">
    <citation type="submission" date="2018-10" db="EMBL/GenBank/DDBJ databases">
        <authorList>
            <consortium name="Pathogen Informatics"/>
        </authorList>
    </citation>
    <scope>NUCLEOTIDE SEQUENCE [LARGE SCALE GENOMIC DNA]</scope>
</reference>
<reference evidence="4" key="1">
    <citation type="submission" date="2017-02" db="UniProtKB">
        <authorList>
            <consortium name="WormBaseParasite"/>
        </authorList>
    </citation>
    <scope>IDENTIFICATION</scope>
</reference>
<evidence type="ECO:0000256" key="1">
    <source>
        <dbReference type="SAM" id="MobiDB-lite"/>
    </source>
</evidence>
<dbReference type="OrthoDB" id="5802207at2759"/>
<evidence type="ECO:0000313" key="2">
    <source>
        <dbReference type="EMBL" id="VDD94965.1"/>
    </source>
</evidence>
<sequence>MRHAYSTNIHSDNPSTSCPYKGNIAAERWLPLQREKSHSTAAVNNLTTVDEKKSLKRSISRQSLLKRALSMQFLSGLWQPKLEKELCEKIRLRYKDTSKYIIWPECPLPAEFNQTTISFKISNEVVKLKHAGNHQAEAMRQNNLFWENEIREKLREGKLDISAFQNPDGFKEGRTKFYYQTLPVTPPTLPSIEEVRLRKNTVTSDDPQVADLNDEKTPLPRRSINHVRRSESSDDEESLIFLTTSDQELEIEPHVVRM</sequence>